<dbReference type="GO" id="GO:0005634">
    <property type="term" value="C:nucleus"/>
    <property type="evidence" value="ECO:0007669"/>
    <property type="project" value="UniProtKB-SubCell"/>
</dbReference>
<evidence type="ECO:0000256" key="7">
    <source>
        <dbReference type="ARBA" id="ARBA00023242"/>
    </source>
</evidence>
<dbReference type="EMBL" id="SDAM02000114">
    <property type="protein sequence ID" value="KAH6828993.1"/>
    <property type="molecule type" value="Genomic_DNA"/>
</dbReference>
<evidence type="ECO:0000256" key="4">
    <source>
        <dbReference type="ARBA" id="ARBA00022722"/>
    </source>
</evidence>
<dbReference type="Pfam" id="PF13359">
    <property type="entry name" value="DDE_Tnp_4"/>
    <property type="match status" value="1"/>
</dbReference>
<keyword evidence="10" id="KW-1185">Reference proteome</keyword>
<proteinExistence type="inferred from homology"/>
<gene>
    <name evidence="9" type="ORF">C2S53_012177</name>
</gene>
<dbReference type="PANTHER" id="PTHR22930">
    <property type="match status" value="1"/>
</dbReference>
<organism evidence="9 10">
    <name type="scientific">Perilla frutescens var. hirtella</name>
    <name type="common">Perilla citriodora</name>
    <name type="synonym">Perilla setoyensis</name>
    <dbReference type="NCBI Taxonomy" id="608512"/>
    <lineage>
        <taxon>Eukaryota</taxon>
        <taxon>Viridiplantae</taxon>
        <taxon>Streptophyta</taxon>
        <taxon>Embryophyta</taxon>
        <taxon>Tracheophyta</taxon>
        <taxon>Spermatophyta</taxon>
        <taxon>Magnoliopsida</taxon>
        <taxon>eudicotyledons</taxon>
        <taxon>Gunneridae</taxon>
        <taxon>Pentapetalae</taxon>
        <taxon>asterids</taxon>
        <taxon>lamiids</taxon>
        <taxon>Lamiales</taxon>
        <taxon>Lamiaceae</taxon>
        <taxon>Nepetoideae</taxon>
        <taxon>Elsholtzieae</taxon>
        <taxon>Perilla</taxon>
    </lineage>
</organism>
<reference evidence="9 10" key="1">
    <citation type="journal article" date="2021" name="Nat. Commun.">
        <title>Incipient diploidization of the medicinal plant Perilla within 10,000 years.</title>
        <authorList>
            <person name="Zhang Y."/>
            <person name="Shen Q."/>
            <person name="Leng L."/>
            <person name="Zhang D."/>
            <person name="Chen S."/>
            <person name="Shi Y."/>
            <person name="Ning Z."/>
            <person name="Chen S."/>
        </authorList>
    </citation>
    <scope>NUCLEOTIDE SEQUENCE [LARGE SCALE GENOMIC DNA]</scope>
    <source>
        <strain evidence="10">cv. PC099</strain>
    </source>
</reference>
<accession>A0AAD4J9D5</accession>
<dbReference type="InterPro" id="IPR045249">
    <property type="entry name" value="HARBI1-like"/>
</dbReference>
<protein>
    <recommendedName>
        <fullName evidence="8">DDE Tnp4 domain-containing protein</fullName>
    </recommendedName>
</protein>
<evidence type="ECO:0000256" key="6">
    <source>
        <dbReference type="ARBA" id="ARBA00022801"/>
    </source>
</evidence>
<dbReference type="PANTHER" id="PTHR22930:SF293">
    <property type="entry name" value="PROTEIN ALP1-LIKE"/>
    <property type="match status" value="1"/>
</dbReference>
<evidence type="ECO:0000259" key="8">
    <source>
        <dbReference type="Pfam" id="PF13359"/>
    </source>
</evidence>
<dbReference type="Proteomes" id="UP001190926">
    <property type="component" value="Unassembled WGS sequence"/>
</dbReference>
<evidence type="ECO:0000256" key="2">
    <source>
        <dbReference type="ARBA" id="ARBA00004123"/>
    </source>
</evidence>
<dbReference type="GO" id="GO:0004518">
    <property type="term" value="F:nuclease activity"/>
    <property type="evidence" value="ECO:0007669"/>
    <property type="project" value="UniProtKB-KW"/>
</dbReference>
<evidence type="ECO:0000256" key="1">
    <source>
        <dbReference type="ARBA" id="ARBA00001968"/>
    </source>
</evidence>
<evidence type="ECO:0000313" key="9">
    <source>
        <dbReference type="EMBL" id="KAH6828993.1"/>
    </source>
</evidence>
<keyword evidence="4" id="KW-0540">Nuclease</keyword>
<comment type="caution">
    <text evidence="9">The sequence shown here is derived from an EMBL/GenBank/DDBJ whole genome shotgun (WGS) entry which is preliminary data.</text>
</comment>
<name>A0AAD4J9D5_PERFH</name>
<evidence type="ECO:0000313" key="10">
    <source>
        <dbReference type="Proteomes" id="UP001190926"/>
    </source>
</evidence>
<dbReference type="InterPro" id="IPR027806">
    <property type="entry name" value="HARBI1_dom"/>
</dbReference>
<comment type="similarity">
    <text evidence="3">Belongs to the HARBI1 family.</text>
</comment>
<keyword evidence="7" id="KW-0539">Nucleus</keyword>
<keyword evidence="5" id="KW-0479">Metal-binding</keyword>
<sequence>MQFIYVLAGWECSAADGRILRDALSRRNGLPIQDGYYYLVDDGYTNGKGFLAPYRGQRYHLSEWRTGHQPTTPEEFFNMKHSSARNIIEKYFGMLKMRWDIIRNAIFYPIKQQGRIIMACCFLQNHIRQNMSVDPIEAAYGDNTQNE</sequence>
<evidence type="ECO:0000256" key="3">
    <source>
        <dbReference type="ARBA" id="ARBA00006958"/>
    </source>
</evidence>
<dbReference type="GO" id="GO:0016787">
    <property type="term" value="F:hydrolase activity"/>
    <property type="evidence" value="ECO:0007669"/>
    <property type="project" value="UniProtKB-KW"/>
</dbReference>
<dbReference type="AlphaFoldDB" id="A0AAD4J9D5"/>
<feature type="domain" description="DDE Tnp4" evidence="8">
    <location>
        <begin position="2"/>
        <end position="125"/>
    </location>
</feature>
<evidence type="ECO:0000256" key="5">
    <source>
        <dbReference type="ARBA" id="ARBA00022723"/>
    </source>
</evidence>
<dbReference type="GO" id="GO:0046872">
    <property type="term" value="F:metal ion binding"/>
    <property type="evidence" value="ECO:0007669"/>
    <property type="project" value="UniProtKB-KW"/>
</dbReference>
<comment type="subcellular location">
    <subcellularLocation>
        <location evidence="2">Nucleus</location>
    </subcellularLocation>
</comment>
<keyword evidence="6" id="KW-0378">Hydrolase</keyword>
<comment type="cofactor">
    <cofactor evidence="1">
        <name>a divalent metal cation</name>
        <dbReference type="ChEBI" id="CHEBI:60240"/>
    </cofactor>
</comment>